<organism evidence="1 2">
    <name type="scientific">Caerostris extrusa</name>
    <name type="common">Bark spider</name>
    <name type="synonym">Caerostris bankana</name>
    <dbReference type="NCBI Taxonomy" id="172846"/>
    <lineage>
        <taxon>Eukaryota</taxon>
        <taxon>Metazoa</taxon>
        <taxon>Ecdysozoa</taxon>
        <taxon>Arthropoda</taxon>
        <taxon>Chelicerata</taxon>
        <taxon>Arachnida</taxon>
        <taxon>Araneae</taxon>
        <taxon>Araneomorphae</taxon>
        <taxon>Entelegynae</taxon>
        <taxon>Araneoidea</taxon>
        <taxon>Araneidae</taxon>
        <taxon>Caerostris</taxon>
    </lineage>
</organism>
<sequence>MPQSFVGGTASARVWGVDRLAALAARVVRMVMYFPCSLSDERLTWVSEDIRVDDDAVVYFGRWFCSPFVY</sequence>
<reference evidence="1 2" key="1">
    <citation type="submission" date="2021-06" db="EMBL/GenBank/DDBJ databases">
        <title>Caerostris extrusa draft genome.</title>
        <authorList>
            <person name="Kono N."/>
            <person name="Arakawa K."/>
        </authorList>
    </citation>
    <scope>NUCLEOTIDE SEQUENCE [LARGE SCALE GENOMIC DNA]</scope>
</reference>
<proteinExistence type="predicted"/>
<comment type="caution">
    <text evidence="1">The sequence shown here is derived from an EMBL/GenBank/DDBJ whole genome shotgun (WGS) entry which is preliminary data.</text>
</comment>
<name>A0AAV4QVQ6_CAEEX</name>
<gene>
    <name evidence="1" type="ORF">CEXT_565471</name>
</gene>
<dbReference type="Proteomes" id="UP001054945">
    <property type="component" value="Unassembled WGS sequence"/>
</dbReference>
<evidence type="ECO:0000313" key="1">
    <source>
        <dbReference type="EMBL" id="GIY14108.1"/>
    </source>
</evidence>
<dbReference type="EMBL" id="BPLR01007049">
    <property type="protein sequence ID" value="GIY14108.1"/>
    <property type="molecule type" value="Genomic_DNA"/>
</dbReference>
<accession>A0AAV4QVQ6</accession>
<keyword evidence="2" id="KW-1185">Reference proteome</keyword>
<dbReference type="AlphaFoldDB" id="A0AAV4QVQ6"/>
<evidence type="ECO:0000313" key="2">
    <source>
        <dbReference type="Proteomes" id="UP001054945"/>
    </source>
</evidence>
<protein>
    <submittedName>
        <fullName evidence="1">Uncharacterized protein</fullName>
    </submittedName>
</protein>